<dbReference type="Proteomes" id="UP000235670">
    <property type="component" value="Unassembled WGS sequence"/>
</dbReference>
<proteinExistence type="predicted"/>
<organism evidence="2 3">
    <name type="scientific">Gemella sanguinis</name>
    <dbReference type="NCBI Taxonomy" id="84135"/>
    <lineage>
        <taxon>Bacteria</taxon>
        <taxon>Bacillati</taxon>
        <taxon>Bacillota</taxon>
        <taxon>Bacilli</taxon>
        <taxon>Bacillales</taxon>
        <taxon>Gemellaceae</taxon>
        <taxon>Gemella</taxon>
    </lineage>
</organism>
<accession>A0A2N6SH81</accession>
<reference evidence="2 3" key="1">
    <citation type="submission" date="2017-09" db="EMBL/GenBank/DDBJ databases">
        <title>Bacterial strain isolated from the female urinary microbiota.</title>
        <authorList>
            <person name="Thomas-White K."/>
            <person name="Kumar N."/>
            <person name="Forster S."/>
            <person name="Putonti C."/>
            <person name="Lawley T."/>
            <person name="Wolfe A.J."/>
        </authorList>
    </citation>
    <scope>NUCLEOTIDE SEQUENCE [LARGE SCALE GENOMIC DNA]</scope>
    <source>
        <strain evidence="2 3">UMB0186</strain>
    </source>
</reference>
<feature type="transmembrane region" description="Helical" evidence="1">
    <location>
        <begin position="45"/>
        <end position="77"/>
    </location>
</feature>
<dbReference type="RefSeq" id="WP_102189363.1">
    <property type="nucleotide sequence ID" value="NZ_PNGT01000001.1"/>
</dbReference>
<evidence type="ECO:0000256" key="1">
    <source>
        <dbReference type="SAM" id="Phobius"/>
    </source>
</evidence>
<evidence type="ECO:0000313" key="3">
    <source>
        <dbReference type="Proteomes" id="UP000235670"/>
    </source>
</evidence>
<name>A0A2N6SH81_9BACL</name>
<gene>
    <name evidence="2" type="ORF">CJ218_01370</name>
</gene>
<comment type="caution">
    <text evidence="2">The sequence shown here is derived from an EMBL/GenBank/DDBJ whole genome shotgun (WGS) entry which is preliminary data.</text>
</comment>
<protein>
    <submittedName>
        <fullName evidence="2">Uncharacterized protein</fullName>
    </submittedName>
</protein>
<keyword evidence="1" id="KW-0812">Transmembrane</keyword>
<evidence type="ECO:0000313" key="2">
    <source>
        <dbReference type="EMBL" id="PMC53219.1"/>
    </source>
</evidence>
<dbReference type="EMBL" id="PNGT01000001">
    <property type="protein sequence ID" value="PMC53219.1"/>
    <property type="molecule type" value="Genomic_DNA"/>
</dbReference>
<feature type="transmembrane region" description="Helical" evidence="1">
    <location>
        <begin position="12"/>
        <end position="30"/>
    </location>
</feature>
<keyword evidence="1" id="KW-0472">Membrane</keyword>
<dbReference type="AlphaFoldDB" id="A0A2N6SH81"/>
<keyword evidence="1" id="KW-1133">Transmembrane helix</keyword>
<sequence length="86" mass="9783">MMFLNIAADIDSISGIVVASLIVGVSYYLLSKKSIFSNFSKVGLIIYYLIIILLCILFPELIKIVLIFLIVDVILFIKEKNNKRDR</sequence>